<dbReference type="Proteomes" id="UP000054683">
    <property type="component" value="Unassembled WGS sequence"/>
</dbReference>
<proteinExistence type="predicted"/>
<evidence type="ECO:0000313" key="1">
    <source>
        <dbReference type="EMBL" id="SAL60868.1"/>
    </source>
</evidence>
<sequence>MSTYRDLQFLVKRTHNRVMQFCWIADVKEKNGLPLRSRRSGPGVKPCPDEWRPVIEDAMRKLGWLQAYEI</sequence>
<gene>
    <name evidence="1" type="ORF">AWB69_06765</name>
</gene>
<protein>
    <submittedName>
        <fullName evidence="1">Uncharacterized protein</fullName>
    </submittedName>
</protein>
<reference evidence="1 2" key="1">
    <citation type="submission" date="2016-01" db="EMBL/GenBank/DDBJ databases">
        <authorList>
            <person name="Oliw E.H."/>
        </authorList>
    </citation>
    <scope>NUCLEOTIDE SEQUENCE [LARGE SCALE GENOMIC DNA]</scope>
    <source>
        <strain evidence="1">LMG 27134</strain>
    </source>
</reference>
<organism evidence="1 2">
    <name type="scientific">Caballeronia udeis</name>
    <dbReference type="NCBI Taxonomy" id="1232866"/>
    <lineage>
        <taxon>Bacteria</taxon>
        <taxon>Pseudomonadati</taxon>
        <taxon>Pseudomonadota</taxon>
        <taxon>Betaproteobacteria</taxon>
        <taxon>Burkholderiales</taxon>
        <taxon>Burkholderiaceae</taxon>
        <taxon>Caballeronia</taxon>
    </lineage>
</organism>
<dbReference type="EMBL" id="FCOK02000063">
    <property type="protein sequence ID" value="SAL60868.1"/>
    <property type="molecule type" value="Genomic_DNA"/>
</dbReference>
<accession>A0A158IWC9</accession>
<evidence type="ECO:0000313" key="2">
    <source>
        <dbReference type="Proteomes" id="UP000054683"/>
    </source>
</evidence>
<dbReference type="AlphaFoldDB" id="A0A158IWC9"/>
<name>A0A158IWC9_9BURK</name>